<accession>A0A9P4GHV4</accession>
<evidence type="ECO:0000256" key="1">
    <source>
        <dbReference type="SAM" id="MobiDB-lite"/>
    </source>
</evidence>
<dbReference type="AlphaFoldDB" id="A0A9P4GHV4"/>
<dbReference type="EMBL" id="ML976616">
    <property type="protein sequence ID" value="KAF1846448.1"/>
    <property type="molecule type" value="Genomic_DNA"/>
</dbReference>
<proteinExistence type="predicted"/>
<keyword evidence="3" id="KW-1185">Reference proteome</keyword>
<evidence type="ECO:0000313" key="3">
    <source>
        <dbReference type="Proteomes" id="UP000800039"/>
    </source>
</evidence>
<evidence type="ECO:0000313" key="2">
    <source>
        <dbReference type="EMBL" id="KAF1846448.1"/>
    </source>
</evidence>
<comment type="caution">
    <text evidence="2">The sequence shown here is derived from an EMBL/GenBank/DDBJ whole genome shotgun (WGS) entry which is preliminary data.</text>
</comment>
<dbReference type="RefSeq" id="XP_040789011.1">
    <property type="nucleotide sequence ID" value="XM_040936981.1"/>
</dbReference>
<feature type="region of interest" description="Disordered" evidence="1">
    <location>
        <begin position="31"/>
        <end position="50"/>
    </location>
</feature>
<name>A0A9P4GHV4_9PLEO</name>
<dbReference type="GeneID" id="63854231"/>
<organism evidence="2 3">
    <name type="scientific">Cucurbitaria berberidis CBS 394.84</name>
    <dbReference type="NCBI Taxonomy" id="1168544"/>
    <lineage>
        <taxon>Eukaryota</taxon>
        <taxon>Fungi</taxon>
        <taxon>Dikarya</taxon>
        <taxon>Ascomycota</taxon>
        <taxon>Pezizomycotina</taxon>
        <taxon>Dothideomycetes</taxon>
        <taxon>Pleosporomycetidae</taxon>
        <taxon>Pleosporales</taxon>
        <taxon>Pleosporineae</taxon>
        <taxon>Cucurbitariaceae</taxon>
        <taxon>Cucurbitaria</taxon>
    </lineage>
</organism>
<sequence>MAPVISIPPRSPIERIRNLKLSEFYCERPTDEVAGDSHQGQTDSAESEKTAWQLRKSRDRFAMKIPIGGNDICFLVDRAAVLDIYAQAIATVGPKNHKQINFEATLKIKTILGIRQAEPHDVVFASGGMFLTPLEPQYAEPRIEFGDDEGGV</sequence>
<protein>
    <submittedName>
        <fullName evidence="2">Uncharacterized protein</fullName>
    </submittedName>
</protein>
<reference evidence="2" key="1">
    <citation type="submission" date="2020-01" db="EMBL/GenBank/DDBJ databases">
        <authorList>
            <consortium name="DOE Joint Genome Institute"/>
            <person name="Haridas S."/>
            <person name="Albert R."/>
            <person name="Binder M."/>
            <person name="Bloem J."/>
            <person name="Labutti K."/>
            <person name="Salamov A."/>
            <person name="Andreopoulos B."/>
            <person name="Baker S.E."/>
            <person name="Barry K."/>
            <person name="Bills G."/>
            <person name="Bluhm B.H."/>
            <person name="Cannon C."/>
            <person name="Castanera R."/>
            <person name="Culley D.E."/>
            <person name="Daum C."/>
            <person name="Ezra D."/>
            <person name="Gonzalez J.B."/>
            <person name="Henrissat B."/>
            <person name="Kuo A."/>
            <person name="Liang C."/>
            <person name="Lipzen A."/>
            <person name="Lutzoni F."/>
            <person name="Magnuson J."/>
            <person name="Mondo S."/>
            <person name="Nolan M."/>
            <person name="Ohm R."/>
            <person name="Pangilinan J."/>
            <person name="Park H.-J."/>
            <person name="Ramirez L."/>
            <person name="Alfaro M."/>
            <person name="Sun H."/>
            <person name="Tritt A."/>
            <person name="Yoshinaga Y."/>
            <person name="Zwiers L.-H."/>
            <person name="Turgeon B.G."/>
            <person name="Goodwin S.B."/>
            <person name="Spatafora J.W."/>
            <person name="Crous P.W."/>
            <person name="Grigoriev I.V."/>
        </authorList>
    </citation>
    <scope>NUCLEOTIDE SEQUENCE</scope>
    <source>
        <strain evidence="2">CBS 394.84</strain>
    </source>
</reference>
<gene>
    <name evidence="2" type="ORF">K460DRAFT_406651</name>
</gene>
<dbReference type="OrthoDB" id="3796009at2759"/>
<dbReference type="Proteomes" id="UP000800039">
    <property type="component" value="Unassembled WGS sequence"/>
</dbReference>